<dbReference type="EMBL" id="FOEG01000012">
    <property type="protein sequence ID" value="SEP14444.1"/>
    <property type="molecule type" value="Genomic_DNA"/>
</dbReference>
<dbReference type="STRING" id="406100.SAMN04488052_11251"/>
<dbReference type="Proteomes" id="UP000199657">
    <property type="component" value="Unassembled WGS sequence"/>
</dbReference>
<name>A0A1H8VGN5_9GAMM</name>
<evidence type="ECO:0000313" key="1">
    <source>
        <dbReference type="EMBL" id="SEP14444.1"/>
    </source>
</evidence>
<organism evidence="1 2">
    <name type="scientific">Aquisalimonas asiatica</name>
    <dbReference type="NCBI Taxonomy" id="406100"/>
    <lineage>
        <taxon>Bacteria</taxon>
        <taxon>Pseudomonadati</taxon>
        <taxon>Pseudomonadota</taxon>
        <taxon>Gammaproteobacteria</taxon>
        <taxon>Chromatiales</taxon>
        <taxon>Ectothiorhodospiraceae</taxon>
        <taxon>Aquisalimonas</taxon>
    </lineage>
</organism>
<protein>
    <recommendedName>
        <fullName evidence="3">DUF4340 domain-containing protein</fullName>
    </recommendedName>
</protein>
<dbReference type="AlphaFoldDB" id="A0A1H8VGN5"/>
<dbReference type="RefSeq" id="WP_091646049.1">
    <property type="nucleotide sequence ID" value="NZ_FOEG01000012.1"/>
</dbReference>
<gene>
    <name evidence="1" type="ORF">SAMN04488052_11251</name>
</gene>
<sequence>MRRRLLINLAVVALAGLLAAVAWLDLERGDETPRLTGVTPGEVRVVRIQDADGETLSMERSDGRWMITEPVEAPASEFHVKQLLELSRAPSERRYGLDDVDARELGLIPPQIKIAFNGTGIGLGDTEPMDDLRYALVEDQVHLIPDGLMPLLDGPWWNFLDRHLLPRDATVTALATDALAGHLTDDGWEVERGELDVDAFAELAAAWSEAEALVARPLDDPPDADAPDVRLRLDQGGERRFVATEESGEIRLVDMDSRVAYVLPEHVRGFLLDGQE</sequence>
<proteinExistence type="predicted"/>
<evidence type="ECO:0000313" key="2">
    <source>
        <dbReference type="Proteomes" id="UP000199657"/>
    </source>
</evidence>
<keyword evidence="2" id="KW-1185">Reference proteome</keyword>
<reference evidence="1 2" key="1">
    <citation type="submission" date="2016-10" db="EMBL/GenBank/DDBJ databases">
        <authorList>
            <person name="de Groot N.N."/>
        </authorList>
    </citation>
    <scope>NUCLEOTIDE SEQUENCE [LARGE SCALE GENOMIC DNA]</scope>
    <source>
        <strain evidence="1 2">CGMCC 1.6291</strain>
    </source>
</reference>
<evidence type="ECO:0008006" key="3">
    <source>
        <dbReference type="Google" id="ProtNLM"/>
    </source>
</evidence>
<accession>A0A1H8VGN5</accession>
<dbReference type="OrthoDB" id="7062720at2"/>